<feature type="compositionally biased region" description="Polar residues" evidence="2">
    <location>
        <begin position="238"/>
        <end position="251"/>
    </location>
</feature>
<dbReference type="RefSeq" id="WP_146652258.1">
    <property type="nucleotide sequence ID" value="NZ_CP012333.1"/>
</dbReference>
<evidence type="ECO:0000256" key="1">
    <source>
        <dbReference type="PROSITE-ProRule" id="PRU00339"/>
    </source>
</evidence>
<feature type="compositionally biased region" description="Pro residues" evidence="2">
    <location>
        <begin position="148"/>
        <end position="167"/>
    </location>
</feature>
<reference evidence="3 4" key="1">
    <citation type="submission" date="2015-08" db="EMBL/GenBank/DDBJ databases">
        <authorList>
            <person name="Babu N.S."/>
            <person name="Beckwith C.J."/>
            <person name="Beseler K.G."/>
            <person name="Brison A."/>
            <person name="Carone J.V."/>
            <person name="Caskin T.P."/>
            <person name="Diamond M."/>
            <person name="Durham M.E."/>
            <person name="Foxe J.M."/>
            <person name="Go M."/>
            <person name="Henderson B.A."/>
            <person name="Jones I.B."/>
            <person name="McGettigan J.A."/>
            <person name="Micheletti S.J."/>
            <person name="Nasrallah M.E."/>
            <person name="Ortiz D."/>
            <person name="Piller C.R."/>
            <person name="Privatt S.R."/>
            <person name="Schneider S.L."/>
            <person name="Sharp S."/>
            <person name="Smith T.C."/>
            <person name="Stanton J.D."/>
            <person name="Ullery H.E."/>
            <person name="Wilson R.J."/>
            <person name="Serrano M.G."/>
            <person name="Buck G."/>
            <person name="Lee V."/>
            <person name="Wang Y."/>
            <person name="Carvalho R."/>
            <person name="Voegtly L."/>
            <person name="Shi R."/>
            <person name="Duckworth R."/>
            <person name="Johnson A."/>
            <person name="Loviza R."/>
            <person name="Walstead R."/>
            <person name="Shah Z."/>
            <person name="Kiflezghi M."/>
            <person name="Wade K."/>
            <person name="Ball S.L."/>
            <person name="Bradley K.W."/>
            <person name="Asai D.J."/>
            <person name="Bowman C.A."/>
            <person name="Russell D.A."/>
            <person name="Pope W.H."/>
            <person name="Jacobs-Sera D."/>
            <person name="Hendrix R.W."/>
            <person name="Hatfull G.F."/>
        </authorList>
    </citation>
    <scope>NUCLEOTIDE SEQUENCE [LARGE SCALE GENOMIC DNA]</scope>
    <source>
        <strain evidence="3 4">DSM 27648</strain>
    </source>
</reference>
<dbReference type="STRING" id="1391654.AKJ09_07758"/>
<dbReference type="PROSITE" id="PS50005">
    <property type="entry name" value="TPR"/>
    <property type="match status" value="1"/>
</dbReference>
<dbReference type="EMBL" id="CP012333">
    <property type="protein sequence ID" value="AKV01095.1"/>
    <property type="molecule type" value="Genomic_DNA"/>
</dbReference>
<dbReference type="PANTHER" id="PTHR12558:SF13">
    <property type="entry name" value="CELL DIVISION CYCLE PROTEIN 27 HOMOLOG"/>
    <property type="match status" value="1"/>
</dbReference>
<dbReference type="SMART" id="SM00028">
    <property type="entry name" value="TPR"/>
    <property type="match status" value="7"/>
</dbReference>
<dbReference type="InterPro" id="IPR019734">
    <property type="entry name" value="TPR_rpt"/>
</dbReference>
<dbReference type="PANTHER" id="PTHR12558">
    <property type="entry name" value="CELL DIVISION CYCLE 16,23,27"/>
    <property type="match status" value="1"/>
</dbReference>
<feature type="repeat" description="TPR" evidence="1">
    <location>
        <begin position="595"/>
        <end position="628"/>
    </location>
</feature>
<feature type="region of interest" description="Disordered" evidence="2">
    <location>
        <begin position="99"/>
        <end position="257"/>
    </location>
</feature>
<dbReference type="InterPro" id="IPR011990">
    <property type="entry name" value="TPR-like_helical_dom_sf"/>
</dbReference>
<proteinExistence type="predicted"/>
<evidence type="ECO:0000313" key="3">
    <source>
        <dbReference type="EMBL" id="AKV01095.1"/>
    </source>
</evidence>
<organism evidence="3 4">
    <name type="scientific">Labilithrix luteola</name>
    <dbReference type="NCBI Taxonomy" id="1391654"/>
    <lineage>
        <taxon>Bacteria</taxon>
        <taxon>Pseudomonadati</taxon>
        <taxon>Myxococcota</taxon>
        <taxon>Polyangia</taxon>
        <taxon>Polyangiales</taxon>
        <taxon>Labilitrichaceae</taxon>
        <taxon>Labilithrix</taxon>
    </lineage>
</organism>
<dbReference type="Gene3D" id="1.25.40.10">
    <property type="entry name" value="Tetratricopeptide repeat domain"/>
    <property type="match status" value="6"/>
</dbReference>
<sequence>MEGEGHAPKPPMPRGGEPVVKAERPVTATKKSAAYSDAHSEAHSHADSDQGDDIHTSFVSVDFEDVEDLPPSTEDVSDEIDVELDGDASVDKLLAMTGENWSIDAHRETLKEAGKDKDRESRLAPDAKPAVPIPTPFDFGADENTVRPPEPARPAAPGRSGPPPLPGQAPIGARASFPPPPPLPREREETGSLRPPPLPSNRPNLGLHEARVKSQPPVAPAAPPSRRPPPPPLVPRESTASFPSPRPSMQSLPAVATTGEGSALVELLTTRIERLETSEDKVGLARAYVELSIVHETLADDARVNAAAESALKVDPDMAPAHTILRRRLHSRTQLVPMLRHLERELAVVSSEAAAIELLATRARLLEAGDRADDAREAWELALGRAPHHAAALKGLEADLVERAFRDRAKSRGTADGSSDDDDAWEDLIAHLGRMSDAYAAQPDLAAWLHVERARLLEMQLGRVDAARGAFERALRLDPGTGPVRDAFTLHAAAHHDSARLAALLAEEARIEQNLSRCARLELDAACIAHTLLGDDVGAIALLERAAARAPTTPLVDRRVLDDLVRLYERAGQWHEAARSRRARLRFFNEAPALVYELRRLATVEERLGNLDRAITEVERAIGLDPEDTTHIDELDRLLAAANKDDERIALWHGEAQRVEEGSKRARSLAKAAQLAETLGRHEEALRHLRAAWVAAPGDSEILDQLSRLMSPAPTETFDRDVRALIELYSQGAQSTRDTGRRVAYLEKVALLWEETIGDPVRAARTYEEVLRLEPGRRGAILGLERTAGRVGDDRALSKALYEEAKLAEDGVDVLALRVRSAQVLSRVDAPRALSLVSEVLEVDGNHVAARALETRLHEEAGRWEQAAASIRARIELAVTSREKTALWLSLAHIQDVRLRSPKDAVASLQAARKVDPIHPVPPEEIARVLEAAGDAKALREAIEQLAHDAITPLERARHLARAGEIDELRLDDDAAAAAIYARALAETPEDELIADRLLRVLARRVVTTASRVGPAMVNTPAWNDLLKHVANRAEKSTTAAQASGFSFLLASLLVTGYGVSKTRTANDRSPPDGVLAQASRKLETLLDADPHHVGALRMLEAIGRRAGLRRDPLARILKLQGENFTDVRARLGAFWELASHEAWHLAAGESVATYTRILELDPTDPSGLEAAVRISLGPARRNDVSARRAAIAALRSLSALAQDEGARLATDARLGLHLEAHADEVADGDAAHMAAQEALERMRDLLTLDPLSVTGATSLARLANRLGDAAGAVAAAISLADLSVQPKVRAKYLVDAANLLLSDAPEDALGPMSEREDRAVTLLEKALEADPNSTVAASRLSEVRSSQNRAERLIDVFRAAIARASARDAVVLLGSEIARVARDEMGEIAVAIEAMRRVREAAPDHVPSLLTLSELFIAERAWPEALETLEDVVARGRETPPRVTALFALASVYEKVLSRPADSENALRRALEIDKDNPRAIRALIHRLAAKQNETAADGSLHSKAPIKLEIASLLERLTLVEPDRRVKCDILIELADIRFGLKDVAQTEKALIEAVAICPDHPRAFGRLARFYRTPGGGGAVDGVSYARALATVIGRGQQLGTQDARWYAALGRIEIEQLNRLRDGVTHLSRALQMNPALHQSRFELAAAYSRLGAHDEASKTVISMLSPNAAQLSGIENPSAALELLERSLNAERRGEEAIVVSELRAIAGDLDEGRHVWLRSRRLNPFDAHHAPLDRATLVSHVVPPEGRHLLLDIAAAIAGLESKLLRADILEIGVSSRERIGRRAGNPTRALLDRLAKAIGVNDVDLIVTPNVTRTRVIAQDNLWVLVPKALTELPEPTQLASLGRALARIALGVPWLEEIPPPHIEAMLVAAARAVNPAYGQDEVDVLSLKLVHQYEPNLVKELSRKHKQALERLMPLTSTPQGRLVPIDVFIGALARAELRIAYLLTGDVLATIDELRGLDAAFLQATETPGRSSLAAVLNHPFAGDVVRYALTPEATALRRRVGATWAG</sequence>
<keyword evidence="4" id="KW-1185">Reference proteome</keyword>
<name>A0A0K1Q6Q8_9BACT</name>
<feature type="region of interest" description="Disordered" evidence="2">
    <location>
        <begin position="1"/>
        <end position="55"/>
    </location>
</feature>
<evidence type="ECO:0000256" key="2">
    <source>
        <dbReference type="SAM" id="MobiDB-lite"/>
    </source>
</evidence>
<keyword evidence="1" id="KW-0802">TPR repeat</keyword>
<feature type="compositionally biased region" description="Basic and acidic residues" evidence="2">
    <location>
        <begin position="38"/>
        <end position="55"/>
    </location>
</feature>
<dbReference type="KEGG" id="llu:AKJ09_07758"/>
<dbReference type="OrthoDB" id="5476080at2"/>
<accession>A0A0K1Q6Q8</accession>
<dbReference type="Proteomes" id="UP000064967">
    <property type="component" value="Chromosome"/>
</dbReference>
<evidence type="ECO:0000313" key="4">
    <source>
        <dbReference type="Proteomes" id="UP000064967"/>
    </source>
</evidence>
<feature type="compositionally biased region" description="Pro residues" evidence="2">
    <location>
        <begin position="217"/>
        <end position="234"/>
    </location>
</feature>
<feature type="compositionally biased region" description="Basic and acidic residues" evidence="2">
    <location>
        <begin position="104"/>
        <end position="125"/>
    </location>
</feature>
<gene>
    <name evidence="3" type="ORF">AKJ09_07758</name>
</gene>
<dbReference type="SUPFAM" id="SSF48452">
    <property type="entry name" value="TPR-like"/>
    <property type="match status" value="3"/>
</dbReference>
<protein>
    <submittedName>
        <fullName evidence="3">TPR domain protein, putative component of TonB system</fullName>
    </submittedName>
</protein>